<proteinExistence type="predicted"/>
<evidence type="ECO:0000256" key="2">
    <source>
        <dbReference type="ARBA" id="ARBA00022603"/>
    </source>
</evidence>
<dbReference type="GO" id="GO:0008757">
    <property type="term" value="F:S-adenosylmethionine-dependent methyltransferase activity"/>
    <property type="evidence" value="ECO:0007669"/>
    <property type="project" value="InterPro"/>
</dbReference>
<dbReference type="PANTHER" id="PTHR32183">
    <property type="match status" value="1"/>
</dbReference>
<dbReference type="Pfam" id="PF05724">
    <property type="entry name" value="TPMT"/>
    <property type="match status" value="1"/>
</dbReference>
<evidence type="ECO:0008006" key="7">
    <source>
        <dbReference type="Google" id="ProtNLM"/>
    </source>
</evidence>
<gene>
    <name evidence="5" type="ORF">CYMTET_35513</name>
</gene>
<evidence type="ECO:0000256" key="3">
    <source>
        <dbReference type="ARBA" id="ARBA00022679"/>
    </source>
</evidence>
<keyword evidence="4" id="KW-0949">S-adenosyl-L-methionine</keyword>
<name>A0AAE0F928_9CHLO</name>
<protein>
    <recommendedName>
        <fullName evidence="7">Thiol methyltransferase 1</fullName>
    </recommendedName>
</protein>
<keyword evidence="6" id="KW-1185">Reference proteome</keyword>
<dbReference type="PROSITE" id="PS51585">
    <property type="entry name" value="SAM_MT_TPMT"/>
    <property type="match status" value="1"/>
</dbReference>
<accession>A0AAE0F928</accession>
<dbReference type="InterPro" id="IPR029063">
    <property type="entry name" value="SAM-dependent_MTases_sf"/>
</dbReference>
<reference evidence="5 6" key="1">
    <citation type="journal article" date="2015" name="Genome Biol. Evol.">
        <title>Comparative Genomics of a Bacterivorous Green Alga Reveals Evolutionary Causalities and Consequences of Phago-Mixotrophic Mode of Nutrition.</title>
        <authorList>
            <person name="Burns J.A."/>
            <person name="Paasch A."/>
            <person name="Narechania A."/>
            <person name="Kim E."/>
        </authorList>
    </citation>
    <scope>NUCLEOTIDE SEQUENCE [LARGE SCALE GENOMIC DNA]</scope>
    <source>
        <strain evidence="5 6">PLY_AMNH</strain>
    </source>
</reference>
<keyword evidence="3" id="KW-0808">Transferase</keyword>
<evidence type="ECO:0000313" key="6">
    <source>
        <dbReference type="Proteomes" id="UP001190700"/>
    </source>
</evidence>
<evidence type="ECO:0000256" key="4">
    <source>
        <dbReference type="ARBA" id="ARBA00022691"/>
    </source>
</evidence>
<keyword evidence="1" id="KW-0597">Phosphoprotein</keyword>
<dbReference type="SUPFAM" id="SSF53335">
    <property type="entry name" value="S-adenosyl-L-methionine-dependent methyltransferases"/>
    <property type="match status" value="1"/>
</dbReference>
<dbReference type="GO" id="GO:0032259">
    <property type="term" value="P:methylation"/>
    <property type="evidence" value="ECO:0007669"/>
    <property type="project" value="UniProtKB-KW"/>
</dbReference>
<dbReference type="Gene3D" id="3.40.50.150">
    <property type="entry name" value="Vaccinia Virus protein VP39"/>
    <property type="match status" value="1"/>
</dbReference>
<evidence type="ECO:0000313" key="5">
    <source>
        <dbReference type="EMBL" id="KAK3255297.1"/>
    </source>
</evidence>
<comment type="caution">
    <text evidence="5">The sequence shown here is derived from an EMBL/GenBank/DDBJ whole genome shotgun (WGS) entry which is preliminary data.</text>
</comment>
<dbReference type="AlphaFoldDB" id="A0AAE0F928"/>
<keyword evidence="2" id="KW-0489">Methyltransferase</keyword>
<dbReference type="CDD" id="cd02440">
    <property type="entry name" value="AdoMet_MTases"/>
    <property type="match status" value="1"/>
</dbReference>
<dbReference type="Proteomes" id="UP001190700">
    <property type="component" value="Unassembled WGS sequence"/>
</dbReference>
<sequence length="209" mass="22987">MNWENMWSANGGLQQGQAFDASQASKVLTNLLDSGDLEIQGTKAFVPGCGRGYDVIELAKRGATATGLDISSTAVKAAEEYRDGAKLGEVASRALYRCEDFFTTEAPQGGYDIVYDYTFLCALPPELREEWAKTMARIIRPGGELITLIFPVGKDPKAGGPPFGVTPDIYRELLTPQGFEEVSVEKVPESLSHRDRENKEFLGRWKRSS</sequence>
<organism evidence="5 6">
    <name type="scientific">Cymbomonas tetramitiformis</name>
    <dbReference type="NCBI Taxonomy" id="36881"/>
    <lineage>
        <taxon>Eukaryota</taxon>
        <taxon>Viridiplantae</taxon>
        <taxon>Chlorophyta</taxon>
        <taxon>Pyramimonadophyceae</taxon>
        <taxon>Pyramimonadales</taxon>
        <taxon>Pyramimonadaceae</taxon>
        <taxon>Cymbomonas</taxon>
    </lineage>
</organism>
<evidence type="ECO:0000256" key="1">
    <source>
        <dbReference type="ARBA" id="ARBA00022553"/>
    </source>
</evidence>
<dbReference type="EMBL" id="LGRX02022762">
    <property type="protein sequence ID" value="KAK3255297.1"/>
    <property type="molecule type" value="Genomic_DNA"/>
</dbReference>
<dbReference type="PANTHER" id="PTHR32183:SF6">
    <property type="entry name" value="CYSTEINE SULFINATE DESULFINASE_CYSTEINE DESULFURASE AND RELATED ENZYMES"/>
    <property type="match status" value="1"/>
</dbReference>
<dbReference type="InterPro" id="IPR008854">
    <property type="entry name" value="TPMT"/>
</dbReference>